<dbReference type="EMBL" id="VCAZ01000034">
    <property type="protein sequence ID" value="TSL61118.1"/>
    <property type="molecule type" value="Genomic_DNA"/>
</dbReference>
<accession>A0A556U029</accession>
<evidence type="ECO:0000256" key="1">
    <source>
        <dbReference type="ARBA" id="ARBA00004613"/>
    </source>
</evidence>
<dbReference type="Gene3D" id="2.10.60.10">
    <property type="entry name" value="CD59"/>
    <property type="match status" value="2"/>
</dbReference>
<dbReference type="GO" id="GO:0005576">
    <property type="term" value="C:extracellular region"/>
    <property type="evidence" value="ECO:0007669"/>
    <property type="project" value="UniProtKB-SubCell"/>
</dbReference>
<keyword evidence="6" id="KW-1185">Reference proteome</keyword>
<dbReference type="PROSITE" id="PS51257">
    <property type="entry name" value="PROKAR_LIPOPROTEIN"/>
    <property type="match status" value="1"/>
</dbReference>
<evidence type="ECO:0000313" key="6">
    <source>
        <dbReference type="Proteomes" id="UP000319801"/>
    </source>
</evidence>
<name>A0A556U029_BAGYA</name>
<evidence type="ECO:0000256" key="2">
    <source>
        <dbReference type="ARBA" id="ARBA00022525"/>
    </source>
</evidence>
<keyword evidence="2" id="KW-0964">Secreted</keyword>
<dbReference type="PANTHER" id="PTHR20914">
    <property type="entry name" value="LY6/PLAUR DOMAIN-CONTAINING PROTEIN 8"/>
    <property type="match status" value="1"/>
</dbReference>
<dbReference type="AlphaFoldDB" id="A0A556U029"/>
<dbReference type="InterPro" id="IPR050918">
    <property type="entry name" value="CNF-like_PLA2_Inhibitor"/>
</dbReference>
<keyword evidence="5" id="KW-0808">Transferase</keyword>
<protein>
    <submittedName>
        <fullName evidence="5">Urokinase plasminogen activator surface receptor</fullName>
    </submittedName>
</protein>
<feature type="chain" id="PRO_5021701030" evidence="3">
    <location>
        <begin position="18"/>
        <end position="209"/>
    </location>
</feature>
<reference evidence="5 6" key="1">
    <citation type="journal article" date="2019" name="Genome Biol. Evol.">
        <title>Whole-Genome Sequencing of the Giant Devil Catfish, Bagarius yarrelli.</title>
        <authorList>
            <person name="Jiang W."/>
            <person name="Lv Y."/>
            <person name="Cheng L."/>
            <person name="Yang K."/>
            <person name="Chao B."/>
            <person name="Wang X."/>
            <person name="Li Y."/>
            <person name="Pan X."/>
            <person name="You X."/>
            <person name="Zhang Y."/>
            <person name="Yang J."/>
            <person name="Li J."/>
            <person name="Zhang X."/>
            <person name="Liu S."/>
            <person name="Sun C."/>
            <person name="Yang J."/>
            <person name="Shi Q."/>
        </authorList>
    </citation>
    <scope>NUCLEOTIDE SEQUENCE [LARGE SCALE GENOMIC DNA]</scope>
    <source>
        <strain evidence="5">JWS20170419001</strain>
        <tissue evidence="5">Muscle</tissue>
    </source>
</reference>
<feature type="domain" description="UPAR/Ly6" evidence="4">
    <location>
        <begin position="111"/>
        <end position="190"/>
    </location>
</feature>
<dbReference type="SUPFAM" id="SSF57302">
    <property type="entry name" value="Snake toxin-like"/>
    <property type="match status" value="2"/>
</dbReference>
<dbReference type="Proteomes" id="UP000319801">
    <property type="component" value="Unassembled WGS sequence"/>
</dbReference>
<evidence type="ECO:0000313" key="5">
    <source>
        <dbReference type="EMBL" id="TSL61118.1"/>
    </source>
</evidence>
<dbReference type="SMART" id="SM00134">
    <property type="entry name" value="LU"/>
    <property type="match status" value="2"/>
</dbReference>
<keyword evidence="3" id="KW-0732">Signal</keyword>
<keyword evidence="5" id="KW-0418">Kinase</keyword>
<dbReference type="InterPro" id="IPR016054">
    <property type="entry name" value="LY6_UPA_recep-like"/>
</dbReference>
<dbReference type="Pfam" id="PF00021">
    <property type="entry name" value="UPAR_LY6"/>
    <property type="match status" value="2"/>
</dbReference>
<comment type="subcellular location">
    <subcellularLocation>
        <location evidence="1">Secreted</location>
    </subcellularLocation>
</comment>
<keyword evidence="5" id="KW-0675">Receptor</keyword>
<feature type="signal peptide" evidence="3">
    <location>
        <begin position="1"/>
        <end position="17"/>
    </location>
</feature>
<dbReference type="PANTHER" id="PTHR20914:SF9">
    <property type="entry name" value="COILED, ISOFORM A"/>
    <property type="match status" value="1"/>
</dbReference>
<evidence type="ECO:0000259" key="4">
    <source>
        <dbReference type="SMART" id="SM00134"/>
    </source>
</evidence>
<evidence type="ECO:0000256" key="3">
    <source>
        <dbReference type="SAM" id="SignalP"/>
    </source>
</evidence>
<organism evidence="5 6">
    <name type="scientific">Bagarius yarrelli</name>
    <name type="common">Goonch</name>
    <name type="synonym">Bagrus yarrelli</name>
    <dbReference type="NCBI Taxonomy" id="175774"/>
    <lineage>
        <taxon>Eukaryota</taxon>
        <taxon>Metazoa</taxon>
        <taxon>Chordata</taxon>
        <taxon>Craniata</taxon>
        <taxon>Vertebrata</taxon>
        <taxon>Euteleostomi</taxon>
        <taxon>Actinopterygii</taxon>
        <taxon>Neopterygii</taxon>
        <taxon>Teleostei</taxon>
        <taxon>Ostariophysi</taxon>
        <taxon>Siluriformes</taxon>
        <taxon>Sisoridae</taxon>
        <taxon>Sisorinae</taxon>
        <taxon>Bagarius</taxon>
    </lineage>
</organism>
<gene>
    <name evidence="5" type="ORF">Baya_6389</name>
</gene>
<comment type="caution">
    <text evidence="5">The sequence shown here is derived from an EMBL/GenBank/DDBJ whole genome shotgun (WGS) entry which is preliminary data.</text>
</comment>
<dbReference type="InterPro" id="IPR045860">
    <property type="entry name" value="Snake_toxin-like_sf"/>
</dbReference>
<dbReference type="OrthoDB" id="5945173at2759"/>
<proteinExistence type="predicted"/>
<sequence length="209" mass="21877">MKSQVTLLLVCMLFSEAISLACHQCLPTIGGCLSEAATCPDQCLTATTSVYINGAKFSDISMKTCGTADLCATGSINLGSMKVINNAKCCKTDFCNSETLSAVSKQAPTGRMCYTCGNNSCSERMTCEGNEDRCITASVQQGGSTVSMKGCASKGFCVSTGSSSVQGFGMSKVECCKGNLCNGAESFTLLMLESLLLMMVPLLSSFLVY</sequence>
<feature type="domain" description="UPAR/Ly6" evidence="4">
    <location>
        <begin position="20"/>
        <end position="107"/>
    </location>
</feature>
<dbReference type="GO" id="GO:0016301">
    <property type="term" value="F:kinase activity"/>
    <property type="evidence" value="ECO:0007669"/>
    <property type="project" value="UniProtKB-KW"/>
</dbReference>